<keyword evidence="3" id="KW-1185">Reference proteome</keyword>
<evidence type="ECO:0000259" key="1">
    <source>
        <dbReference type="Pfam" id="PF08385"/>
    </source>
</evidence>
<reference evidence="2 3" key="1">
    <citation type="journal article" date="2018" name="PLoS ONE">
        <title>The draft genome of Kipferlia bialata reveals reductive genome evolution in fornicate parasites.</title>
        <authorList>
            <person name="Tanifuji G."/>
            <person name="Takabayashi S."/>
            <person name="Kume K."/>
            <person name="Takagi M."/>
            <person name="Nakayama T."/>
            <person name="Kamikawa R."/>
            <person name="Inagaki Y."/>
            <person name="Hashimoto T."/>
        </authorList>
    </citation>
    <scope>NUCLEOTIDE SEQUENCE [LARGE SCALE GENOMIC DNA]</scope>
    <source>
        <strain evidence="2">NY0173</strain>
    </source>
</reference>
<dbReference type="GO" id="GO:0045505">
    <property type="term" value="F:dynein intermediate chain binding"/>
    <property type="evidence" value="ECO:0007669"/>
    <property type="project" value="InterPro"/>
</dbReference>
<evidence type="ECO:0000313" key="2">
    <source>
        <dbReference type="EMBL" id="GIQ91188.1"/>
    </source>
</evidence>
<dbReference type="GO" id="GO:0030286">
    <property type="term" value="C:dynein complex"/>
    <property type="evidence" value="ECO:0007669"/>
    <property type="project" value="InterPro"/>
</dbReference>
<proteinExistence type="predicted"/>
<name>A0A9K3D8L5_9EUKA</name>
<accession>A0A9K3D8L5</accession>
<evidence type="ECO:0000313" key="3">
    <source>
        <dbReference type="Proteomes" id="UP000265618"/>
    </source>
</evidence>
<dbReference type="Pfam" id="PF08385">
    <property type="entry name" value="DHC_N1"/>
    <property type="match status" value="1"/>
</dbReference>
<feature type="non-terminal residue" evidence="2">
    <location>
        <position position="128"/>
    </location>
</feature>
<dbReference type="PANTHER" id="PTHR22878:SF63">
    <property type="entry name" value="DYNEIN AXONEMAL HEAVY CHAIN 10"/>
    <property type="match status" value="1"/>
</dbReference>
<sequence>STLHMVWIISKSYNTEEKMSPLLCRIAYAILQRVKALLDLPQLFTMPEEQAMEQIRLAKRITELWTQQYSATRTKIELAGTAARWEFEQKKLFGGTDYLGERCDDLFRILTRVSGLRRLLSPQLQSLT</sequence>
<dbReference type="EMBL" id="BDIP01007291">
    <property type="protein sequence ID" value="GIQ91188.1"/>
    <property type="molecule type" value="Genomic_DNA"/>
</dbReference>
<dbReference type="Proteomes" id="UP000265618">
    <property type="component" value="Unassembled WGS sequence"/>
</dbReference>
<dbReference type="PANTHER" id="PTHR22878">
    <property type="entry name" value="DYNEIN HEAVY CHAIN 6, AXONEMAL-LIKE-RELATED"/>
    <property type="match status" value="1"/>
</dbReference>
<dbReference type="GO" id="GO:0051959">
    <property type="term" value="F:dynein light intermediate chain binding"/>
    <property type="evidence" value="ECO:0007669"/>
    <property type="project" value="InterPro"/>
</dbReference>
<dbReference type="GO" id="GO:0007018">
    <property type="term" value="P:microtubule-based movement"/>
    <property type="evidence" value="ECO:0007669"/>
    <property type="project" value="InterPro"/>
</dbReference>
<comment type="caution">
    <text evidence="2">The sequence shown here is derived from an EMBL/GenBank/DDBJ whole genome shotgun (WGS) entry which is preliminary data.</text>
</comment>
<organism evidence="2 3">
    <name type="scientific">Kipferlia bialata</name>
    <dbReference type="NCBI Taxonomy" id="797122"/>
    <lineage>
        <taxon>Eukaryota</taxon>
        <taxon>Metamonada</taxon>
        <taxon>Carpediemonas-like organisms</taxon>
        <taxon>Kipferlia</taxon>
    </lineage>
</organism>
<feature type="non-terminal residue" evidence="2">
    <location>
        <position position="1"/>
    </location>
</feature>
<dbReference type="OrthoDB" id="64868at2759"/>
<dbReference type="AlphaFoldDB" id="A0A9K3D8L5"/>
<feature type="domain" description="Dynein heavy chain tail" evidence="1">
    <location>
        <begin position="2"/>
        <end position="119"/>
    </location>
</feature>
<gene>
    <name evidence="2" type="ORF">KIPB_014329</name>
</gene>
<dbReference type="InterPro" id="IPR013594">
    <property type="entry name" value="Dynein_heavy_tail"/>
</dbReference>
<protein>
    <submittedName>
        <fullName evidence="2">Dynein heavy chain</fullName>
    </submittedName>
</protein>
<dbReference type="InterPro" id="IPR026983">
    <property type="entry name" value="DHC"/>
</dbReference>